<evidence type="ECO:0000313" key="2">
    <source>
        <dbReference type="Proteomes" id="UP000029004"/>
    </source>
</evidence>
<dbReference type="RefSeq" id="WP_034527923.1">
    <property type="nucleotide sequence ID" value="NZ_JGZP01000012.1"/>
</dbReference>
<gene>
    <name evidence="1" type="ORF">BSTEL_0018</name>
</gene>
<organism evidence="1 2">
    <name type="scientific">Bifidobacterium stellenboschense</name>
    <dbReference type="NCBI Taxonomy" id="762211"/>
    <lineage>
        <taxon>Bacteria</taxon>
        <taxon>Bacillati</taxon>
        <taxon>Actinomycetota</taxon>
        <taxon>Actinomycetes</taxon>
        <taxon>Bifidobacteriales</taxon>
        <taxon>Bifidobacteriaceae</taxon>
        <taxon>Bifidobacterium</taxon>
    </lineage>
</organism>
<dbReference type="STRING" id="762211.BSTEL_0018"/>
<sequence>MTAWEREWLPEAEHDFSKFDASIQAQVIKGLRKVAENPLLATEGGYGKPLRNDNKTKLAGLCKIKFRNIGVRVVYKPIRTDSRMLIIVVGIRADDEVYRIADKRRRSYDI</sequence>
<dbReference type="AlphaFoldDB" id="A0A087DP49"/>
<dbReference type="Proteomes" id="UP000029004">
    <property type="component" value="Unassembled WGS sequence"/>
</dbReference>
<name>A0A087DP49_9BIFI</name>
<dbReference type="SUPFAM" id="SSF143011">
    <property type="entry name" value="RelE-like"/>
    <property type="match status" value="1"/>
</dbReference>
<comment type="caution">
    <text evidence="1">The sequence shown here is derived from an EMBL/GenBank/DDBJ whole genome shotgun (WGS) entry which is preliminary data.</text>
</comment>
<dbReference type="eggNOG" id="COG2026">
    <property type="taxonomic scope" value="Bacteria"/>
</dbReference>
<evidence type="ECO:0000313" key="1">
    <source>
        <dbReference type="EMBL" id="KFI97299.1"/>
    </source>
</evidence>
<reference evidence="1 2" key="1">
    <citation type="submission" date="2014-03" db="EMBL/GenBank/DDBJ databases">
        <title>Genomics of Bifidobacteria.</title>
        <authorList>
            <person name="Ventura M."/>
            <person name="Milani C."/>
            <person name="Lugli G.A."/>
        </authorList>
    </citation>
    <scope>NUCLEOTIDE SEQUENCE [LARGE SCALE GENOMIC DNA]</scope>
    <source>
        <strain evidence="1 2">DSM 23968</strain>
    </source>
</reference>
<dbReference type="EMBL" id="JGZP01000012">
    <property type="protein sequence ID" value="KFI97299.1"/>
    <property type="molecule type" value="Genomic_DNA"/>
</dbReference>
<dbReference type="Gene3D" id="3.30.2310.20">
    <property type="entry name" value="RelE-like"/>
    <property type="match status" value="1"/>
</dbReference>
<dbReference type="InterPro" id="IPR035093">
    <property type="entry name" value="RelE/ParE_toxin_dom_sf"/>
</dbReference>
<accession>A0A087DP49</accession>
<protein>
    <submittedName>
        <fullName evidence="1">Toxin RelE</fullName>
    </submittedName>
</protein>
<keyword evidence="2" id="KW-1185">Reference proteome</keyword>
<dbReference type="OrthoDB" id="362883at2"/>
<proteinExistence type="predicted"/>